<protein>
    <recommendedName>
        <fullName evidence="6">Protein kinase domain-containing protein</fullName>
    </recommendedName>
</protein>
<evidence type="ECO:0000259" key="3">
    <source>
        <dbReference type="PROSITE" id="PS50234"/>
    </source>
</evidence>
<evidence type="ECO:0000313" key="5">
    <source>
        <dbReference type="Proteomes" id="UP001447188"/>
    </source>
</evidence>
<feature type="domain" description="Protein kinase" evidence="2">
    <location>
        <begin position="152"/>
        <end position="464"/>
    </location>
</feature>
<dbReference type="SUPFAM" id="SSF53300">
    <property type="entry name" value="vWA-like"/>
    <property type="match status" value="1"/>
</dbReference>
<dbReference type="Pfam" id="PF00069">
    <property type="entry name" value="Pkinase"/>
    <property type="match status" value="1"/>
</dbReference>
<dbReference type="Pfam" id="PF00092">
    <property type="entry name" value="VWA"/>
    <property type="match status" value="1"/>
</dbReference>
<feature type="region of interest" description="Disordered" evidence="1">
    <location>
        <begin position="491"/>
        <end position="583"/>
    </location>
</feature>
<dbReference type="InterPro" id="IPR036465">
    <property type="entry name" value="vWFA_dom_sf"/>
</dbReference>
<feature type="compositionally biased region" description="Low complexity" evidence="1">
    <location>
        <begin position="508"/>
        <end position="518"/>
    </location>
</feature>
<proteinExistence type="predicted"/>
<evidence type="ECO:0000259" key="2">
    <source>
        <dbReference type="PROSITE" id="PS50011"/>
    </source>
</evidence>
<dbReference type="Gene3D" id="1.10.510.10">
    <property type="entry name" value="Transferase(Phosphotransferase) domain 1"/>
    <property type="match status" value="1"/>
</dbReference>
<feature type="domain" description="VWFA" evidence="3">
    <location>
        <begin position="692"/>
        <end position="846"/>
    </location>
</feature>
<dbReference type="InterPro" id="IPR002035">
    <property type="entry name" value="VWF_A"/>
</dbReference>
<evidence type="ECO:0000313" key="4">
    <source>
        <dbReference type="EMBL" id="KAL0633030.1"/>
    </source>
</evidence>
<dbReference type="InterPro" id="IPR000719">
    <property type="entry name" value="Prot_kinase_dom"/>
</dbReference>
<dbReference type="Gene3D" id="3.40.50.410">
    <property type="entry name" value="von Willebrand factor, type A domain"/>
    <property type="match status" value="1"/>
</dbReference>
<dbReference type="PANTHER" id="PTHR34706">
    <property type="entry name" value="SLR1338 PROTEIN"/>
    <property type="match status" value="1"/>
</dbReference>
<dbReference type="SMART" id="SM00220">
    <property type="entry name" value="S_TKc"/>
    <property type="match status" value="1"/>
</dbReference>
<feature type="compositionally biased region" description="Basic and acidic residues" evidence="1">
    <location>
        <begin position="541"/>
        <end position="553"/>
    </location>
</feature>
<dbReference type="EMBL" id="JBBBZM010000140">
    <property type="protein sequence ID" value="KAL0633030.1"/>
    <property type="molecule type" value="Genomic_DNA"/>
</dbReference>
<dbReference type="PROSITE" id="PS50011">
    <property type="entry name" value="PROTEIN_KINASE_DOM"/>
    <property type="match status" value="1"/>
</dbReference>
<evidence type="ECO:0000256" key="1">
    <source>
        <dbReference type="SAM" id="MobiDB-lite"/>
    </source>
</evidence>
<dbReference type="PROSITE" id="PS50234">
    <property type="entry name" value="VWFA"/>
    <property type="match status" value="1"/>
</dbReference>
<dbReference type="PANTHER" id="PTHR34706:SF1">
    <property type="entry name" value="VWFA DOMAIN-CONTAINING PROTEIN"/>
    <property type="match status" value="1"/>
</dbReference>
<accession>A0ABR3GAR2</accession>
<dbReference type="SUPFAM" id="SSF56112">
    <property type="entry name" value="Protein kinase-like (PK-like)"/>
    <property type="match status" value="1"/>
</dbReference>
<reference evidence="4 5" key="1">
    <citation type="submission" date="2024-02" db="EMBL/GenBank/DDBJ databases">
        <title>Discinaceae phylogenomics.</title>
        <authorList>
            <person name="Dirks A.C."/>
            <person name="James T.Y."/>
        </authorList>
    </citation>
    <scope>NUCLEOTIDE SEQUENCE [LARGE SCALE GENOMIC DNA]</scope>
    <source>
        <strain evidence="4 5">ACD0624</strain>
    </source>
</reference>
<name>A0ABR3GAR2_9PEZI</name>
<dbReference type="Proteomes" id="UP001447188">
    <property type="component" value="Unassembled WGS sequence"/>
</dbReference>
<organism evidence="4 5">
    <name type="scientific">Discina gigas</name>
    <dbReference type="NCBI Taxonomy" id="1032678"/>
    <lineage>
        <taxon>Eukaryota</taxon>
        <taxon>Fungi</taxon>
        <taxon>Dikarya</taxon>
        <taxon>Ascomycota</taxon>
        <taxon>Pezizomycotina</taxon>
        <taxon>Pezizomycetes</taxon>
        <taxon>Pezizales</taxon>
        <taxon>Discinaceae</taxon>
        <taxon>Discina</taxon>
    </lineage>
</organism>
<comment type="caution">
    <text evidence="4">The sequence shown here is derived from an EMBL/GenBank/DDBJ whole genome shotgun (WGS) entry which is preliminary data.</text>
</comment>
<evidence type="ECO:0008006" key="6">
    <source>
        <dbReference type="Google" id="ProtNLM"/>
    </source>
</evidence>
<dbReference type="CDD" id="cd00180">
    <property type="entry name" value="PKc"/>
    <property type="match status" value="1"/>
</dbReference>
<dbReference type="InterPro" id="IPR011009">
    <property type="entry name" value="Kinase-like_dom_sf"/>
</dbReference>
<sequence length="891" mass="101463">MSENSPVRHLRDALSKKLVQNSMKREFIPENDFDQLMSRETVCRVFEEIVWSGIDGNTFHPIDFRKWERVFEEYRKVLAVLVTIGQEHLIMSFLNHGRGDKNLPFYQEELGIIHEELPDSQFSKKQYCFIAIKFKKGDERYIPEEWILPFIRDIPIRKGEGGFGKIYEVEIHESYYDPNMWMFLDGEKHVFARKELMPDDYNDKNFARENSALKILQAKCQHPNIVPLLACYRYGSQYSFLFPRADCDLYMYFEQTTPPQTTQETLYLFERISKLASALGEIHNCEIVLEADGRRIDFSQIGYHRDLKPKNILKMGEVFMISDFGLARFKDNKSNSKTTWGWGFSTYSAPECKQGANVNRLADIWSLGCIFSEVVTFAILGMDGILEYSKHRTQPLSYHMTVDLFYEHGTDKVDKVLEWFEHLRIKSGRSPFILDILELVEEMLGPVSTRPRAITVTSKFSEILDRERHRSNIVDYIPTDSIENWHLVTSPDLITDDPSPLQPRKDTPPATRPSSATTQRDTLPNPPKDVPPSTRPSAASTRRDTLPTPKKDTPLSTRPSTASARRDTLPTPPKATSMARGGPMSLIQSAVTNRIRTLDPVADPPLRRTDQYVMHTASTEPIIGGSPMGRSNSEKRRTWTSQGLSTGMERHVSNDPRLKKAIQPTPLFYKVPGFLAKSQKGKSPFGYLKEFDTVFLIDDSESMVGQWDSVALALCRFLELATIYDSDGVDLHFMGSPKRVNNARTVKEVFSTFRQIQAGGSTSISLSLDNILSDYVSQFNANRRTKRLNLIVITDGDITPLENPSDVIISTAKALDVIMAPKCQVGVQFALIGSSEAAQKIFEDMDDGLWRRNGIRDMVDTTPYDPDMDGRDDETLLKIMCGAVNRLLDNR</sequence>
<feature type="compositionally biased region" description="Pro residues" evidence="1">
    <location>
        <begin position="524"/>
        <end position="534"/>
    </location>
</feature>
<gene>
    <name evidence="4" type="ORF">Q9L58_008093</name>
</gene>
<keyword evidence="5" id="KW-1185">Reference proteome</keyword>
<feature type="compositionally biased region" description="Polar residues" evidence="1">
    <location>
        <begin position="554"/>
        <end position="563"/>
    </location>
</feature>